<evidence type="ECO:0000313" key="1">
    <source>
        <dbReference type="EMBL" id="MFB9230254.1"/>
    </source>
</evidence>
<dbReference type="EMBL" id="JBHMEA010000006">
    <property type="protein sequence ID" value="MFB9230254.1"/>
    <property type="molecule type" value="Genomic_DNA"/>
</dbReference>
<proteinExistence type="predicted"/>
<accession>A0ABV5J9X5</accession>
<gene>
    <name evidence="1" type="ORF">ACFFUT_00460</name>
</gene>
<keyword evidence="2" id="KW-1185">Reference proteome</keyword>
<dbReference type="InterPro" id="IPR022050">
    <property type="entry name" value="T_hemolysin"/>
</dbReference>
<organism evidence="1 2">
    <name type="scientific">Pseudohalocynthiibacter aestuariivivens</name>
    <dbReference type="NCBI Taxonomy" id="1591409"/>
    <lineage>
        <taxon>Bacteria</taxon>
        <taxon>Pseudomonadati</taxon>
        <taxon>Pseudomonadota</taxon>
        <taxon>Alphaproteobacteria</taxon>
        <taxon>Rhodobacterales</taxon>
        <taxon>Paracoccaceae</taxon>
        <taxon>Pseudohalocynthiibacter</taxon>
    </lineage>
</organism>
<dbReference type="Proteomes" id="UP001589683">
    <property type="component" value="Unassembled WGS sequence"/>
</dbReference>
<name>A0ABV5J9X5_9RHOB</name>
<protein>
    <submittedName>
        <fullName evidence="1">Thermostable hemolysin</fullName>
    </submittedName>
</protein>
<dbReference type="Pfam" id="PF12261">
    <property type="entry name" value="T_hemolysin"/>
    <property type="match status" value="1"/>
</dbReference>
<comment type="caution">
    <text evidence="1">The sequence shown here is derived from an EMBL/GenBank/DDBJ whole genome shotgun (WGS) entry which is preliminary data.</text>
</comment>
<dbReference type="RefSeq" id="WP_213888523.1">
    <property type="nucleotide sequence ID" value="NZ_JAGFNU010000004.1"/>
</dbReference>
<sequence length="197" mass="21403">MKIEFLEGACAERMAAQNHIRKVYQEAYGAELNSFAPLLVTATNAEGKILCAAGIRTATDGFFSDTYLDGDFSTALLHRAGISLPAEEIMEVVSLASITQFPVLPVLDSMISWGRERGMTCGVFTATAPLRRLLKRTGLTYIPLCPASPACVPSPANWGSYYETDPWVCAFSEAQSLPVTLSPRHRHLSADLRSEAS</sequence>
<reference evidence="1 2" key="1">
    <citation type="submission" date="2024-09" db="EMBL/GenBank/DDBJ databases">
        <authorList>
            <person name="Sun Q."/>
            <person name="Mori K."/>
        </authorList>
    </citation>
    <scope>NUCLEOTIDE SEQUENCE [LARGE SCALE GENOMIC DNA]</scope>
    <source>
        <strain evidence="1 2">CECT 8726</strain>
    </source>
</reference>
<evidence type="ECO:0000313" key="2">
    <source>
        <dbReference type="Proteomes" id="UP001589683"/>
    </source>
</evidence>